<accession>A0A1L8CJM2</accession>
<protein>
    <submittedName>
        <fullName evidence="2">Uncharacterized protein</fullName>
    </submittedName>
</protein>
<dbReference type="OrthoDB" id="5292747at2"/>
<keyword evidence="1" id="KW-0472">Membrane</keyword>
<evidence type="ECO:0000256" key="1">
    <source>
        <dbReference type="SAM" id="Phobius"/>
    </source>
</evidence>
<keyword evidence="3" id="KW-1185">Reference proteome</keyword>
<feature type="transmembrane region" description="Helical" evidence="1">
    <location>
        <begin position="31"/>
        <end position="49"/>
    </location>
</feature>
<dbReference type="EMBL" id="BDFD01000001">
    <property type="protein sequence ID" value="GAV19117.1"/>
    <property type="molecule type" value="Genomic_DNA"/>
</dbReference>
<gene>
    <name evidence="2" type="ORF">MMIC_P0046</name>
</gene>
<feature type="transmembrane region" description="Helical" evidence="1">
    <location>
        <begin position="69"/>
        <end position="96"/>
    </location>
</feature>
<organism evidence="2 3">
    <name type="scientific">Mariprofundus micogutta</name>
    <dbReference type="NCBI Taxonomy" id="1921010"/>
    <lineage>
        <taxon>Bacteria</taxon>
        <taxon>Pseudomonadati</taxon>
        <taxon>Pseudomonadota</taxon>
        <taxon>Candidatius Mariprofundia</taxon>
        <taxon>Mariprofundales</taxon>
        <taxon>Mariprofundaceae</taxon>
        <taxon>Mariprofundus</taxon>
    </lineage>
</organism>
<dbReference type="STRING" id="1921010.MMIC_P0046"/>
<name>A0A1L8CJM2_9PROT</name>
<dbReference type="AlphaFoldDB" id="A0A1L8CJM2"/>
<reference evidence="2 3" key="1">
    <citation type="journal article" date="2017" name="Arch. Microbiol.">
        <title>Mariprofundus micogutta sp. nov., a novel iron-oxidizing zetaproteobacterium isolated from a deep-sea hydrothermal field at the Bayonnaise knoll of the Izu-Ogasawara arc, and a description of Mariprofundales ord. nov. and Zetaproteobacteria classis nov.</title>
        <authorList>
            <person name="Makita H."/>
            <person name="Tanaka E."/>
            <person name="Mitsunobu S."/>
            <person name="Miyazaki M."/>
            <person name="Nunoura T."/>
            <person name="Uematsu K."/>
            <person name="Takaki Y."/>
            <person name="Nishi S."/>
            <person name="Shimamura S."/>
            <person name="Takai K."/>
        </authorList>
    </citation>
    <scope>NUCLEOTIDE SEQUENCE [LARGE SCALE GENOMIC DNA]</scope>
    <source>
        <strain evidence="2 3">ET2</strain>
    </source>
</reference>
<feature type="transmembrane region" description="Helical" evidence="1">
    <location>
        <begin position="178"/>
        <end position="202"/>
    </location>
</feature>
<dbReference type="Proteomes" id="UP000231632">
    <property type="component" value="Unassembled WGS sequence"/>
</dbReference>
<feature type="transmembrane region" description="Helical" evidence="1">
    <location>
        <begin position="148"/>
        <end position="166"/>
    </location>
</feature>
<proteinExistence type="predicted"/>
<keyword evidence="1" id="KW-1133">Transmembrane helix</keyword>
<evidence type="ECO:0000313" key="3">
    <source>
        <dbReference type="Proteomes" id="UP000231632"/>
    </source>
</evidence>
<evidence type="ECO:0000313" key="2">
    <source>
        <dbReference type="EMBL" id="GAV19117.1"/>
    </source>
</evidence>
<comment type="caution">
    <text evidence="2">The sequence shown here is derived from an EMBL/GenBank/DDBJ whole genome shotgun (WGS) entry which is preliminary data.</text>
</comment>
<keyword evidence="1" id="KW-0812">Transmembrane</keyword>
<sequence length="230" mass="26438">MSDTTAAAHEIFEHEEKAVRKRVNRFRTIQNLIWISCLAAGGIFFGWIAMAHHQNGIPLEELAVTALPILMWGTIAITAAYVVFVMIYFGIVRAIYHSQSVVHPRLNDQLHPDEHRQFNWHSYFRKNHNREARRIDAVLVITMKVTKLVSMFALIGFGQFAWMYLMDLTGQELMDEHYSFLGLVDLTLFSCLVLYVVVLLAIRVGALGKRGKEHKWAKEHHPASDPNRAR</sequence>
<dbReference type="RefSeq" id="WP_143144819.1">
    <property type="nucleotide sequence ID" value="NZ_BDFD01000001.1"/>
</dbReference>